<dbReference type="EMBL" id="BGPR01002005">
    <property type="protein sequence ID" value="GBM66061.1"/>
    <property type="molecule type" value="Genomic_DNA"/>
</dbReference>
<keyword evidence="2" id="KW-1185">Reference proteome</keyword>
<reference evidence="1 2" key="1">
    <citation type="journal article" date="2019" name="Sci. Rep.">
        <title>Orb-weaving spider Araneus ventricosus genome elucidates the spidroin gene catalogue.</title>
        <authorList>
            <person name="Kono N."/>
            <person name="Nakamura H."/>
            <person name="Ohtoshi R."/>
            <person name="Moran D.A.P."/>
            <person name="Shinohara A."/>
            <person name="Yoshida Y."/>
            <person name="Fujiwara M."/>
            <person name="Mori M."/>
            <person name="Tomita M."/>
            <person name="Arakawa K."/>
        </authorList>
    </citation>
    <scope>NUCLEOTIDE SEQUENCE [LARGE SCALE GENOMIC DNA]</scope>
</reference>
<dbReference type="Proteomes" id="UP000499080">
    <property type="component" value="Unassembled WGS sequence"/>
</dbReference>
<organism evidence="1 2">
    <name type="scientific">Araneus ventricosus</name>
    <name type="common">Orbweaver spider</name>
    <name type="synonym">Epeira ventricosa</name>
    <dbReference type="NCBI Taxonomy" id="182803"/>
    <lineage>
        <taxon>Eukaryota</taxon>
        <taxon>Metazoa</taxon>
        <taxon>Ecdysozoa</taxon>
        <taxon>Arthropoda</taxon>
        <taxon>Chelicerata</taxon>
        <taxon>Arachnida</taxon>
        <taxon>Araneae</taxon>
        <taxon>Araneomorphae</taxon>
        <taxon>Entelegynae</taxon>
        <taxon>Araneoidea</taxon>
        <taxon>Araneidae</taxon>
        <taxon>Araneus</taxon>
    </lineage>
</organism>
<dbReference type="AlphaFoldDB" id="A0A4Y2HL12"/>
<evidence type="ECO:0000313" key="2">
    <source>
        <dbReference type="Proteomes" id="UP000499080"/>
    </source>
</evidence>
<comment type="caution">
    <text evidence="1">The sequence shown here is derived from an EMBL/GenBank/DDBJ whole genome shotgun (WGS) entry which is preliminary data.</text>
</comment>
<gene>
    <name evidence="1" type="ORF">AVEN_207157_1</name>
</gene>
<name>A0A4Y2HL12_ARAVE</name>
<sequence length="130" mass="14720">MKETDDEEEENVILTEESEDNLGLFQQETESAEIEKVTYLESTMADFSTNMYILIDNVGGVIKKVDYSYVYRIQAFDGGDADLTKNMDATAELSVCSLVHRDKVRCPCATSASETDRRPQPVYGEHYLFP</sequence>
<proteinExistence type="predicted"/>
<accession>A0A4Y2HL12</accession>
<evidence type="ECO:0000313" key="1">
    <source>
        <dbReference type="EMBL" id="GBM66061.1"/>
    </source>
</evidence>
<protein>
    <submittedName>
        <fullName evidence="1">Uncharacterized protein</fullName>
    </submittedName>
</protein>